<feature type="region of interest" description="Disordered" evidence="1">
    <location>
        <begin position="66"/>
        <end position="92"/>
    </location>
</feature>
<feature type="compositionally biased region" description="Polar residues" evidence="1">
    <location>
        <begin position="80"/>
        <end position="92"/>
    </location>
</feature>
<reference evidence="2" key="1">
    <citation type="submission" date="2020-03" db="EMBL/GenBank/DDBJ databases">
        <title>FDA dAtabase for Regulatory Grade micrObial Sequences (FDA-ARGOS): Supporting development and validation of Infectious Disease Dx tests.</title>
        <authorList>
            <person name="Campos J."/>
            <person name="Goldberg B."/>
            <person name="Tallon L."/>
            <person name="Sadzewicz L."/>
            <person name="Vavikolanu K."/>
            <person name="Mehta A."/>
            <person name="Aluvathingal J."/>
            <person name="Nadendla S."/>
            <person name="Nandy P."/>
            <person name="Geyer C."/>
            <person name="Yan Y."/>
            <person name="Sichtig H."/>
        </authorList>
    </citation>
    <scope>NUCLEOTIDE SEQUENCE [LARGE SCALE GENOMIC DNA]</scope>
    <source>
        <strain evidence="2">FDAARGOS_652</strain>
    </source>
</reference>
<dbReference type="Proteomes" id="UP000590412">
    <property type="component" value="Unassembled WGS sequence"/>
</dbReference>
<name>A0A8X7T8K5_CANPA</name>
<evidence type="ECO:0000313" key="2">
    <source>
        <dbReference type="EMBL" id="KAF6044130.1"/>
    </source>
</evidence>
<dbReference type="EMBL" id="JABWAB010000011">
    <property type="protein sequence ID" value="KAF6044130.1"/>
    <property type="molecule type" value="Genomic_DNA"/>
</dbReference>
<gene>
    <name evidence="2" type="ORF">FOB60_005223</name>
</gene>
<organism evidence="2 3">
    <name type="scientific">Candida parapsilosis</name>
    <name type="common">Yeast</name>
    <dbReference type="NCBI Taxonomy" id="5480"/>
    <lineage>
        <taxon>Eukaryota</taxon>
        <taxon>Fungi</taxon>
        <taxon>Dikarya</taxon>
        <taxon>Ascomycota</taxon>
        <taxon>Saccharomycotina</taxon>
        <taxon>Pichiomycetes</taxon>
        <taxon>Debaryomycetaceae</taxon>
        <taxon>Candida/Lodderomyces clade</taxon>
        <taxon>Candida</taxon>
    </lineage>
</organism>
<proteinExistence type="predicted"/>
<comment type="caution">
    <text evidence="2">The sequence shown here is derived from an EMBL/GenBank/DDBJ whole genome shotgun (WGS) entry which is preliminary data.</text>
</comment>
<evidence type="ECO:0000313" key="3">
    <source>
        <dbReference type="Proteomes" id="UP000590412"/>
    </source>
</evidence>
<sequence length="376" mass="43068">MSVIGDNNLGTGVPMFPGCTKIELVYNCLIPIPRNSKVEDSQLNEDSPKRLENEVTVIPKCKGPECYQPLQNDKPHENLRSNPTQVEGESLDSKSIATNNYIESSIGFGAKTLFVPLQGMPARVDGISKRNGLLVEENKAVSTVERNDPESEVAFSRRAHIHRYSKWYIPYDTKVRPFLPPFWQGELPKEHDPTFVYIQRIITEIARLKKKIKSDCEFEMSFFDHMLHFHLMYKGDEKGFKLRNEFEVRIYMRVMSLYYFSMGLLSQFEGESTNYLNENGNAEKLIALGKISNRALRFLLQLLRRWEQLPVGNIRDIVQTNQTLDTMLQEIDKEFGEVVRSVDEVNNTSGIECDIADNLITSNTINEDGGRPVPNH</sequence>
<dbReference type="AlphaFoldDB" id="A0A8X7T8K5"/>
<protein>
    <submittedName>
        <fullName evidence="2">Uncharacterized protein</fullName>
    </submittedName>
</protein>
<accession>A0A8X7T8K5</accession>
<evidence type="ECO:0000256" key="1">
    <source>
        <dbReference type="SAM" id="MobiDB-lite"/>
    </source>
</evidence>